<accession>A0ABD0L487</accession>
<keyword evidence="2" id="KW-1185">Reference proteome</keyword>
<dbReference type="Proteomes" id="UP001519460">
    <property type="component" value="Unassembled WGS sequence"/>
</dbReference>
<protein>
    <submittedName>
        <fullName evidence="1">Uncharacterized protein</fullName>
    </submittedName>
</protein>
<sequence>MSLNAPRTRKANGGVCVCGEEEMRPRVQYLGIRLAQTFQRSKQASNPGRAHEACRGSAKLNWRGSAQVFFVNILEN</sequence>
<dbReference type="AlphaFoldDB" id="A0ABD0L487"/>
<gene>
    <name evidence="1" type="ORF">BaRGS_00014983</name>
</gene>
<reference evidence="1 2" key="1">
    <citation type="journal article" date="2023" name="Sci. Data">
        <title>Genome assembly of the Korean intertidal mud-creeper Batillaria attramentaria.</title>
        <authorList>
            <person name="Patra A.K."/>
            <person name="Ho P.T."/>
            <person name="Jun S."/>
            <person name="Lee S.J."/>
            <person name="Kim Y."/>
            <person name="Won Y.J."/>
        </authorList>
    </citation>
    <scope>NUCLEOTIDE SEQUENCE [LARGE SCALE GENOMIC DNA]</scope>
    <source>
        <strain evidence="1">Wonlab-2016</strain>
    </source>
</reference>
<proteinExistence type="predicted"/>
<comment type="caution">
    <text evidence="1">The sequence shown here is derived from an EMBL/GenBank/DDBJ whole genome shotgun (WGS) entry which is preliminary data.</text>
</comment>
<name>A0ABD0L487_9CAEN</name>
<dbReference type="EMBL" id="JACVVK020000089">
    <property type="protein sequence ID" value="KAK7493842.1"/>
    <property type="molecule type" value="Genomic_DNA"/>
</dbReference>
<evidence type="ECO:0000313" key="1">
    <source>
        <dbReference type="EMBL" id="KAK7493842.1"/>
    </source>
</evidence>
<evidence type="ECO:0000313" key="2">
    <source>
        <dbReference type="Proteomes" id="UP001519460"/>
    </source>
</evidence>
<organism evidence="1 2">
    <name type="scientific">Batillaria attramentaria</name>
    <dbReference type="NCBI Taxonomy" id="370345"/>
    <lineage>
        <taxon>Eukaryota</taxon>
        <taxon>Metazoa</taxon>
        <taxon>Spiralia</taxon>
        <taxon>Lophotrochozoa</taxon>
        <taxon>Mollusca</taxon>
        <taxon>Gastropoda</taxon>
        <taxon>Caenogastropoda</taxon>
        <taxon>Sorbeoconcha</taxon>
        <taxon>Cerithioidea</taxon>
        <taxon>Batillariidae</taxon>
        <taxon>Batillaria</taxon>
    </lineage>
</organism>